<keyword evidence="2" id="KW-1185">Reference proteome</keyword>
<name>A0A1B3XI88_9BACI</name>
<proteinExistence type="predicted"/>
<evidence type="ECO:0000313" key="1">
    <source>
        <dbReference type="EMBL" id="AOH52918.1"/>
    </source>
</evidence>
<dbReference type="KEGG" id="bmur:ABE28_000915"/>
<gene>
    <name evidence="1" type="ORF">ABE28_000915</name>
</gene>
<accession>A0A1B3XI88</accession>
<dbReference type="EMBL" id="CP017080">
    <property type="protein sequence ID" value="AOH52918.1"/>
    <property type="molecule type" value="Genomic_DNA"/>
</dbReference>
<organism evidence="1 2">
    <name type="scientific">Peribacillus muralis</name>
    <dbReference type="NCBI Taxonomy" id="264697"/>
    <lineage>
        <taxon>Bacteria</taxon>
        <taxon>Bacillati</taxon>
        <taxon>Bacillota</taxon>
        <taxon>Bacilli</taxon>
        <taxon>Bacillales</taxon>
        <taxon>Bacillaceae</taxon>
        <taxon>Peribacillus</taxon>
    </lineage>
</organism>
<reference evidence="1 2" key="1">
    <citation type="submission" date="2016-08" db="EMBL/GenBank/DDBJ databases">
        <title>Complete genome sequence of Bacillus muralis G25-68, a strain with toxicity to nematodes.</title>
        <authorList>
            <person name="Zheng Z."/>
        </authorList>
    </citation>
    <scope>NUCLEOTIDE SEQUENCE [LARGE SCALE GENOMIC DNA]</scope>
    <source>
        <strain evidence="1 2">G25-68</strain>
    </source>
</reference>
<sequence length="59" mass="6629">MFKVSKNKSFIISAGGMYMQASSQKNLCTMDKAQKRYVLGFKVLQLILPDAFNCQTAFS</sequence>
<evidence type="ECO:0000313" key="2">
    <source>
        <dbReference type="Proteomes" id="UP000077926"/>
    </source>
</evidence>
<dbReference type="Proteomes" id="UP000077926">
    <property type="component" value="Chromosome"/>
</dbReference>
<dbReference type="AlphaFoldDB" id="A0A1B3XI88"/>
<dbReference type="STRING" id="264697.ABE28_000915"/>
<protein>
    <submittedName>
        <fullName evidence="1">Uncharacterized protein</fullName>
    </submittedName>
</protein>